<name>A0A4W6FQM1_LATCA</name>
<reference evidence="3" key="2">
    <citation type="submission" date="2025-08" db="UniProtKB">
        <authorList>
            <consortium name="Ensembl"/>
        </authorList>
    </citation>
    <scope>IDENTIFICATION</scope>
</reference>
<accession>A0A4W6FQM1</accession>
<feature type="compositionally biased region" description="Polar residues" evidence="2">
    <location>
        <begin position="310"/>
        <end position="319"/>
    </location>
</feature>
<reference evidence="4" key="1">
    <citation type="submission" date="2015-09" db="EMBL/GenBank/DDBJ databases">
        <authorList>
            <person name="Sai Rama Sridatta P."/>
        </authorList>
    </citation>
    <scope>NUCLEOTIDE SEQUENCE [LARGE SCALE GENOMIC DNA]</scope>
</reference>
<protein>
    <recommendedName>
        <fullName evidence="5">Syncoilin, intermediate filament protein</fullName>
    </recommendedName>
</protein>
<dbReference type="InterPro" id="IPR027702">
    <property type="entry name" value="Syncoilin"/>
</dbReference>
<keyword evidence="4" id="KW-1185">Reference proteome</keyword>
<evidence type="ECO:0000313" key="3">
    <source>
        <dbReference type="Ensembl" id="ENSLCAP00010053370.1"/>
    </source>
</evidence>
<proteinExistence type="predicted"/>
<evidence type="ECO:0008006" key="5">
    <source>
        <dbReference type="Google" id="ProtNLM"/>
    </source>
</evidence>
<gene>
    <name evidence="3" type="primary">sync</name>
</gene>
<dbReference type="Ensembl" id="ENSLCAT00010054736.1">
    <property type="protein sequence ID" value="ENSLCAP00010053370.1"/>
    <property type="gene ID" value="ENSLCAG00010024810.1"/>
</dbReference>
<reference evidence="3" key="3">
    <citation type="submission" date="2025-09" db="UniProtKB">
        <authorList>
            <consortium name="Ensembl"/>
        </authorList>
    </citation>
    <scope>IDENTIFICATION</scope>
</reference>
<dbReference type="Proteomes" id="UP000314980">
    <property type="component" value="Unassembled WGS sequence"/>
</dbReference>
<dbReference type="PANTHER" id="PTHR47147">
    <property type="entry name" value="SYNCOILIN"/>
    <property type="match status" value="1"/>
</dbReference>
<feature type="region of interest" description="Disordered" evidence="2">
    <location>
        <begin position="293"/>
        <end position="319"/>
    </location>
</feature>
<dbReference type="InParanoid" id="A0A4W6FQM1"/>
<dbReference type="GeneTree" id="ENSGT00390000018108"/>
<dbReference type="GO" id="GO:0005882">
    <property type="term" value="C:intermediate filament"/>
    <property type="evidence" value="ECO:0007669"/>
    <property type="project" value="InterPro"/>
</dbReference>
<keyword evidence="1" id="KW-0175">Coiled coil</keyword>
<feature type="coiled-coil region" evidence="1">
    <location>
        <begin position="613"/>
        <end position="647"/>
    </location>
</feature>
<feature type="coiled-coil region" evidence="1">
    <location>
        <begin position="379"/>
        <end position="479"/>
    </location>
</feature>
<evidence type="ECO:0000313" key="4">
    <source>
        <dbReference type="Proteomes" id="UP000314980"/>
    </source>
</evidence>
<evidence type="ECO:0000256" key="2">
    <source>
        <dbReference type="SAM" id="MobiDB-lite"/>
    </source>
</evidence>
<feature type="coiled-coil region" evidence="1">
    <location>
        <begin position="508"/>
        <end position="535"/>
    </location>
</feature>
<feature type="coiled-coil region" evidence="1">
    <location>
        <begin position="673"/>
        <end position="707"/>
    </location>
</feature>
<dbReference type="AlphaFoldDB" id="A0A4W6FQM1"/>
<evidence type="ECO:0000256" key="1">
    <source>
        <dbReference type="SAM" id="Coils"/>
    </source>
</evidence>
<sequence length="740" mass="84614">MEDIDDNISSIGFEPLFIKEEDGGPDRAIMEQREDSPGLTFTGAHLNSSTLIKPYLQEMDDLLKSCEELTGIPIGSHFSESYTETSMIESIHGQSKKEVTMESYRETSVSPQAYLSTSYIDTHMDGAETEDQPAQGQLQGMGAIINRCGVNAEVPRQTEMPITSAGNKLSETMVEYEGQLLGMLAMLESCMEEAGMDFQPQDWATDESHEYVHISKNPHHYRGTTLVPIQQERPVKLETQPMQLGSWAAQHAEGDKVSEDCWNGVTVGSATNRTQQSPSLGCDNMGGNSMERLERSGESHQGALEPQFKFSGSSGPLDSNENDPMYCEGTKTRFLFDESTETKADRTGTEVDDTEMTPAEETTELKMDTTDLRSGTNELGELGSQMEKCIDEVQQLEKRRKELLAEVLELRGNKNREDAEGSNEEEEVSEEQIDSKMAELMNILKKEEEGRREERKREIRNLREQRAEEEKSMWKVNLERQGIQDELRKLKRRLFAMVRDCTHSQASLNNQHREMELLKREEEKLQSLVLQLTEEGCQLRSAQQQQLLEIQAELHAKTSSQTSNTQEELTECRRHSCGDIQQYLQGGLRALEHRYEPILLALLKRREATAGVLVKAKEQAQELKSQLRPLKEEIQKLMLQRACLEEKLKLIHIHRREDVGQYKETVYNLEESSRELKTELKIQKKKAKDMEELRDSLTKQLLLYRQDLFIYSAPYFYKPHIGNNSLYITLIKTFFLQGCH</sequence>
<dbReference type="STRING" id="8187.ENSLCAP00010053370"/>
<organism evidence="3 4">
    <name type="scientific">Lates calcarifer</name>
    <name type="common">Barramundi</name>
    <name type="synonym">Holocentrus calcarifer</name>
    <dbReference type="NCBI Taxonomy" id="8187"/>
    <lineage>
        <taxon>Eukaryota</taxon>
        <taxon>Metazoa</taxon>
        <taxon>Chordata</taxon>
        <taxon>Craniata</taxon>
        <taxon>Vertebrata</taxon>
        <taxon>Euteleostomi</taxon>
        <taxon>Actinopterygii</taxon>
        <taxon>Neopterygii</taxon>
        <taxon>Teleostei</taxon>
        <taxon>Neoteleostei</taxon>
        <taxon>Acanthomorphata</taxon>
        <taxon>Carangaria</taxon>
        <taxon>Carangaria incertae sedis</taxon>
        <taxon>Centropomidae</taxon>
        <taxon>Lates</taxon>
    </lineage>
</organism>
<dbReference type="PANTHER" id="PTHR47147:SF1">
    <property type="entry name" value="SYNCOILIN"/>
    <property type="match status" value="1"/>
</dbReference>